<evidence type="ECO:0000256" key="7">
    <source>
        <dbReference type="ARBA" id="ARBA00022801"/>
    </source>
</evidence>
<gene>
    <name evidence="10" type="ORF">MAR_030891</name>
</gene>
<dbReference type="SUPFAM" id="SSF51556">
    <property type="entry name" value="Metallo-dependent hydrolases"/>
    <property type="match status" value="1"/>
</dbReference>
<evidence type="ECO:0000256" key="5">
    <source>
        <dbReference type="ARBA" id="ARBA00018099"/>
    </source>
</evidence>
<evidence type="ECO:0000256" key="4">
    <source>
        <dbReference type="ARBA" id="ARBA00012784"/>
    </source>
</evidence>
<comment type="similarity">
    <text evidence="3">Belongs to the metallo-dependent hydrolases superfamily. Adenosine and AMP deaminases family.</text>
</comment>
<evidence type="ECO:0000313" key="10">
    <source>
        <dbReference type="EMBL" id="WAR16297.1"/>
    </source>
</evidence>
<dbReference type="InterPro" id="IPR001365">
    <property type="entry name" value="A_deaminase_dom"/>
</dbReference>
<protein>
    <recommendedName>
        <fullName evidence="5">Adenosine deaminase</fullName>
        <ecNumber evidence="4">3.5.4.4</ecNumber>
    </recommendedName>
</protein>
<name>A0ABY7F282_MYAAR</name>
<evidence type="ECO:0000256" key="1">
    <source>
        <dbReference type="ARBA" id="ARBA00001947"/>
    </source>
</evidence>
<sequence length="324" mass="36529">KRNIPLPAADLDGFRKNISVYHALSLYKVLKSFTVFMPVVAGDRDAISKLAYEFCEDSAKNGIKYVEARYSPHLLSNNEEKPEYALEHGDLTPREIVKIINEAFAKGSKDYNIRVKNWSDELVNLAHEYRQEGVVAVDIAGGSNHHDDVEEVHPDHIKAFKAIDEMNAERIGHGYRVLENEDLYAEIRRRGIHLETCPISSICTGAVPEDVHKHPVVRFAHDKANFSINSDDPLVFDSCLFDDYKATREMGLDDSYIRIAPARCKAQHTVLHEPVASRGPFHGAACSESSPLVVRFNQLCRTNMQCVEPACWEALPTVLHKHVE</sequence>
<evidence type="ECO:0000259" key="9">
    <source>
        <dbReference type="Pfam" id="PF00962"/>
    </source>
</evidence>
<keyword evidence="11" id="KW-1185">Reference proteome</keyword>
<dbReference type="InterPro" id="IPR006330">
    <property type="entry name" value="Ado/ade_deaminase"/>
</dbReference>
<dbReference type="EMBL" id="CP111021">
    <property type="protein sequence ID" value="WAR16297.1"/>
    <property type="molecule type" value="Genomic_DNA"/>
</dbReference>
<dbReference type="InterPro" id="IPR006650">
    <property type="entry name" value="A/AMP_deam_AS"/>
</dbReference>
<proteinExistence type="inferred from homology"/>
<evidence type="ECO:0000313" key="11">
    <source>
        <dbReference type="Proteomes" id="UP001164746"/>
    </source>
</evidence>
<feature type="non-terminal residue" evidence="10">
    <location>
        <position position="324"/>
    </location>
</feature>
<comment type="subcellular location">
    <subcellularLocation>
        <location evidence="2">Cell membrane</location>
        <topology evidence="2">Peripheral membrane protein</topology>
        <orientation evidence="2">Extracellular side</orientation>
    </subcellularLocation>
</comment>
<organism evidence="10 11">
    <name type="scientific">Mya arenaria</name>
    <name type="common">Soft-shell clam</name>
    <dbReference type="NCBI Taxonomy" id="6604"/>
    <lineage>
        <taxon>Eukaryota</taxon>
        <taxon>Metazoa</taxon>
        <taxon>Spiralia</taxon>
        <taxon>Lophotrochozoa</taxon>
        <taxon>Mollusca</taxon>
        <taxon>Bivalvia</taxon>
        <taxon>Autobranchia</taxon>
        <taxon>Heteroconchia</taxon>
        <taxon>Euheterodonta</taxon>
        <taxon>Imparidentia</taxon>
        <taxon>Neoheterodontei</taxon>
        <taxon>Myida</taxon>
        <taxon>Myoidea</taxon>
        <taxon>Myidae</taxon>
        <taxon>Mya</taxon>
    </lineage>
</organism>
<evidence type="ECO:0000256" key="2">
    <source>
        <dbReference type="ARBA" id="ARBA00004296"/>
    </source>
</evidence>
<dbReference type="PROSITE" id="PS00485">
    <property type="entry name" value="A_DEAMINASE"/>
    <property type="match status" value="1"/>
</dbReference>
<evidence type="ECO:0000256" key="8">
    <source>
        <dbReference type="ARBA" id="ARBA00022833"/>
    </source>
</evidence>
<keyword evidence="7" id="KW-0378">Hydrolase</keyword>
<accession>A0ABY7F282</accession>
<evidence type="ECO:0000256" key="3">
    <source>
        <dbReference type="ARBA" id="ARBA00006676"/>
    </source>
</evidence>
<dbReference type="PANTHER" id="PTHR11409">
    <property type="entry name" value="ADENOSINE DEAMINASE"/>
    <property type="match status" value="1"/>
</dbReference>
<dbReference type="PANTHER" id="PTHR11409:SF43">
    <property type="entry name" value="ADENOSINE DEAMINASE"/>
    <property type="match status" value="1"/>
</dbReference>
<feature type="domain" description="Adenosine deaminase" evidence="9">
    <location>
        <begin position="161"/>
        <end position="257"/>
    </location>
</feature>
<comment type="cofactor">
    <cofactor evidence="1">
        <name>Zn(2+)</name>
        <dbReference type="ChEBI" id="CHEBI:29105"/>
    </cofactor>
</comment>
<keyword evidence="6" id="KW-0479">Metal-binding</keyword>
<dbReference type="InterPro" id="IPR032466">
    <property type="entry name" value="Metal_Hydrolase"/>
</dbReference>
<feature type="domain" description="Adenosine deaminase" evidence="9">
    <location>
        <begin position="1"/>
        <end position="160"/>
    </location>
</feature>
<dbReference type="EC" id="3.5.4.4" evidence="4"/>
<dbReference type="Pfam" id="PF00962">
    <property type="entry name" value="A_deaminase"/>
    <property type="match status" value="2"/>
</dbReference>
<reference evidence="10" key="1">
    <citation type="submission" date="2022-11" db="EMBL/GenBank/DDBJ databases">
        <title>Centuries of genome instability and evolution in soft-shell clam transmissible cancer (bioRxiv).</title>
        <authorList>
            <person name="Hart S.F.M."/>
            <person name="Yonemitsu M.A."/>
            <person name="Giersch R.M."/>
            <person name="Beal B.F."/>
            <person name="Arriagada G."/>
            <person name="Davis B.W."/>
            <person name="Ostrander E.A."/>
            <person name="Goff S.P."/>
            <person name="Metzger M.J."/>
        </authorList>
    </citation>
    <scope>NUCLEOTIDE SEQUENCE</scope>
    <source>
        <strain evidence="10">MELC-2E11</strain>
        <tissue evidence="10">Siphon/mantle</tissue>
    </source>
</reference>
<keyword evidence="8" id="KW-0862">Zinc</keyword>
<dbReference type="Gene3D" id="3.20.20.140">
    <property type="entry name" value="Metal-dependent hydrolases"/>
    <property type="match status" value="1"/>
</dbReference>
<evidence type="ECO:0000256" key="6">
    <source>
        <dbReference type="ARBA" id="ARBA00022723"/>
    </source>
</evidence>
<dbReference type="Proteomes" id="UP001164746">
    <property type="component" value="Chromosome 10"/>
</dbReference>